<keyword evidence="1" id="KW-0812">Transmembrane</keyword>
<evidence type="ECO:0000256" key="1">
    <source>
        <dbReference type="SAM" id="Phobius"/>
    </source>
</evidence>
<gene>
    <name evidence="2" type="ORF">SAMN02745163_00038</name>
</gene>
<name>A0A1M6ABF3_9CLOT</name>
<keyword evidence="1" id="KW-0472">Membrane</keyword>
<dbReference type="Proteomes" id="UP000184310">
    <property type="component" value="Unassembled WGS sequence"/>
</dbReference>
<dbReference type="STRING" id="1121302.SAMN02745163_00038"/>
<evidence type="ECO:0000313" key="2">
    <source>
        <dbReference type="EMBL" id="SHI33791.1"/>
    </source>
</evidence>
<dbReference type="Pfam" id="PF12670">
    <property type="entry name" value="DUF3792"/>
    <property type="match status" value="1"/>
</dbReference>
<proteinExistence type="predicted"/>
<keyword evidence="3" id="KW-1185">Reference proteome</keyword>
<dbReference type="NCBIfam" id="TIGR04086">
    <property type="entry name" value="TIGR04086_membr"/>
    <property type="match status" value="1"/>
</dbReference>
<protein>
    <submittedName>
        <fullName evidence="2">Putative membrane protein, TIGR04086 family</fullName>
    </submittedName>
</protein>
<dbReference type="EMBL" id="FQZB01000003">
    <property type="protein sequence ID" value="SHI33791.1"/>
    <property type="molecule type" value="Genomic_DNA"/>
</dbReference>
<reference evidence="2 3" key="1">
    <citation type="submission" date="2016-11" db="EMBL/GenBank/DDBJ databases">
        <authorList>
            <person name="Jaros S."/>
            <person name="Januszkiewicz K."/>
            <person name="Wedrychowicz H."/>
        </authorList>
    </citation>
    <scope>NUCLEOTIDE SEQUENCE [LARGE SCALE GENOMIC DNA]</scope>
    <source>
        <strain evidence="2 3">DSM 21758</strain>
    </source>
</reference>
<feature type="transmembrane region" description="Helical" evidence="1">
    <location>
        <begin position="69"/>
        <end position="91"/>
    </location>
</feature>
<feature type="transmembrane region" description="Helical" evidence="1">
    <location>
        <begin position="40"/>
        <end position="62"/>
    </location>
</feature>
<dbReference type="AlphaFoldDB" id="A0A1M6ABF3"/>
<organism evidence="2 3">
    <name type="scientific">Clostridium cavendishii DSM 21758</name>
    <dbReference type="NCBI Taxonomy" id="1121302"/>
    <lineage>
        <taxon>Bacteria</taxon>
        <taxon>Bacillati</taxon>
        <taxon>Bacillota</taxon>
        <taxon>Clostridia</taxon>
        <taxon>Eubacteriales</taxon>
        <taxon>Clostridiaceae</taxon>
        <taxon>Clostridium</taxon>
    </lineage>
</organism>
<evidence type="ECO:0000313" key="3">
    <source>
        <dbReference type="Proteomes" id="UP000184310"/>
    </source>
</evidence>
<keyword evidence="1" id="KW-1133">Transmembrane helix</keyword>
<feature type="transmembrane region" description="Helical" evidence="1">
    <location>
        <begin position="103"/>
        <end position="120"/>
    </location>
</feature>
<dbReference type="RefSeq" id="WP_072984086.1">
    <property type="nucleotide sequence ID" value="NZ_FQZB01000003.1"/>
</dbReference>
<feature type="transmembrane region" description="Helical" evidence="1">
    <location>
        <begin position="14"/>
        <end position="34"/>
    </location>
</feature>
<sequence>MNWSSCFINVTKGLLRGLILTLICVLAISLVMSFKDLGSSVLGVLWVITTCVSIFIGATYAAKRNGEKGWLVGLILAIVYYLVIMIISSIFRGEIHLGIMDGARLLIAMAIGLLSGMLGINI</sequence>
<dbReference type="InterPro" id="IPR023804">
    <property type="entry name" value="DUF3792_TM"/>
</dbReference>
<dbReference type="OrthoDB" id="2086722at2"/>
<accession>A0A1M6ABF3</accession>